<gene>
    <name evidence="2" type="ORF">PanWU01x14_039890</name>
</gene>
<organism evidence="2 3">
    <name type="scientific">Parasponia andersonii</name>
    <name type="common">Sponia andersonii</name>
    <dbReference type="NCBI Taxonomy" id="3476"/>
    <lineage>
        <taxon>Eukaryota</taxon>
        <taxon>Viridiplantae</taxon>
        <taxon>Streptophyta</taxon>
        <taxon>Embryophyta</taxon>
        <taxon>Tracheophyta</taxon>
        <taxon>Spermatophyta</taxon>
        <taxon>Magnoliopsida</taxon>
        <taxon>eudicotyledons</taxon>
        <taxon>Gunneridae</taxon>
        <taxon>Pentapetalae</taxon>
        <taxon>rosids</taxon>
        <taxon>fabids</taxon>
        <taxon>Rosales</taxon>
        <taxon>Cannabaceae</taxon>
        <taxon>Parasponia</taxon>
    </lineage>
</organism>
<dbReference type="PANTHER" id="PTHR47723">
    <property type="entry name" value="OS05G0353850 PROTEIN"/>
    <property type="match status" value="1"/>
</dbReference>
<dbReference type="PANTHER" id="PTHR47723:SF19">
    <property type="entry name" value="POLYNUCLEOTIDYL TRANSFERASE, RIBONUCLEASE H-LIKE SUPERFAMILY PROTEIN"/>
    <property type="match status" value="1"/>
</dbReference>
<dbReference type="EMBL" id="JXTB01000022">
    <property type="protein sequence ID" value="PON75729.1"/>
    <property type="molecule type" value="Genomic_DNA"/>
</dbReference>
<evidence type="ECO:0000313" key="3">
    <source>
        <dbReference type="Proteomes" id="UP000237105"/>
    </source>
</evidence>
<dbReference type="Proteomes" id="UP000237105">
    <property type="component" value="Unassembled WGS sequence"/>
</dbReference>
<dbReference type="GO" id="GO:0004523">
    <property type="term" value="F:RNA-DNA hybrid ribonuclease activity"/>
    <property type="evidence" value="ECO:0007669"/>
    <property type="project" value="InterPro"/>
</dbReference>
<dbReference type="InterPro" id="IPR053151">
    <property type="entry name" value="RNase_H-like"/>
</dbReference>
<sequence>MIKVNSDVTVRPGEKSIGVGIIFRDHSDSMLAALAKRIVGCFSIETAELLATRERLLFVSRIGLSVSILEYDPLRVIHGLQETHPLASNAYIFSDVKALLNSTKCSTCHFVPRAIKWLTF</sequence>
<evidence type="ECO:0000259" key="1">
    <source>
        <dbReference type="Pfam" id="PF13456"/>
    </source>
</evidence>
<name>A0A2P5DR36_PARAD</name>
<evidence type="ECO:0000313" key="2">
    <source>
        <dbReference type="EMBL" id="PON75729.1"/>
    </source>
</evidence>
<keyword evidence="3" id="KW-1185">Reference proteome</keyword>
<dbReference type="AlphaFoldDB" id="A0A2P5DR36"/>
<dbReference type="Pfam" id="PF13456">
    <property type="entry name" value="RVT_3"/>
    <property type="match status" value="1"/>
</dbReference>
<proteinExistence type="predicted"/>
<accession>A0A2P5DR36</accession>
<dbReference type="OrthoDB" id="1906820at2759"/>
<dbReference type="GO" id="GO:0003676">
    <property type="term" value="F:nucleic acid binding"/>
    <property type="evidence" value="ECO:0007669"/>
    <property type="project" value="InterPro"/>
</dbReference>
<protein>
    <recommendedName>
        <fullName evidence="1">RNase H type-1 domain-containing protein</fullName>
    </recommendedName>
</protein>
<reference evidence="3" key="1">
    <citation type="submission" date="2016-06" db="EMBL/GenBank/DDBJ databases">
        <title>Parallel loss of symbiosis genes in relatives of nitrogen-fixing non-legume Parasponia.</title>
        <authorList>
            <person name="Van Velzen R."/>
            <person name="Holmer R."/>
            <person name="Bu F."/>
            <person name="Rutten L."/>
            <person name="Van Zeijl A."/>
            <person name="Liu W."/>
            <person name="Santuari L."/>
            <person name="Cao Q."/>
            <person name="Sharma T."/>
            <person name="Shen D."/>
            <person name="Roswanjaya Y."/>
            <person name="Wardhani T."/>
            <person name="Kalhor M.S."/>
            <person name="Jansen J."/>
            <person name="Van den Hoogen J."/>
            <person name="Gungor B."/>
            <person name="Hartog M."/>
            <person name="Hontelez J."/>
            <person name="Verver J."/>
            <person name="Yang W.-C."/>
            <person name="Schijlen E."/>
            <person name="Repin R."/>
            <person name="Schilthuizen M."/>
            <person name="Schranz E."/>
            <person name="Heidstra R."/>
            <person name="Miyata K."/>
            <person name="Fedorova E."/>
            <person name="Kohlen W."/>
            <person name="Bisseling T."/>
            <person name="Smit S."/>
            <person name="Geurts R."/>
        </authorList>
    </citation>
    <scope>NUCLEOTIDE SEQUENCE [LARGE SCALE GENOMIC DNA]</scope>
    <source>
        <strain evidence="3">cv. WU1-14</strain>
    </source>
</reference>
<dbReference type="InterPro" id="IPR002156">
    <property type="entry name" value="RNaseH_domain"/>
</dbReference>
<feature type="domain" description="RNase H type-1" evidence="1">
    <location>
        <begin position="5"/>
        <end position="113"/>
    </location>
</feature>
<comment type="caution">
    <text evidence="2">The sequence shown here is derived from an EMBL/GenBank/DDBJ whole genome shotgun (WGS) entry which is preliminary data.</text>
</comment>